<protein>
    <submittedName>
        <fullName evidence="1">Uncharacterized protein</fullName>
    </submittedName>
</protein>
<proteinExistence type="predicted"/>
<dbReference type="EMBL" id="JWZT01002674">
    <property type="protein sequence ID" value="KII68867.1"/>
    <property type="molecule type" value="Genomic_DNA"/>
</dbReference>
<evidence type="ECO:0000313" key="1">
    <source>
        <dbReference type="EMBL" id="KII68867.1"/>
    </source>
</evidence>
<dbReference type="AlphaFoldDB" id="A0A0C2N4N1"/>
<dbReference type="Proteomes" id="UP000031668">
    <property type="component" value="Unassembled WGS sequence"/>
</dbReference>
<comment type="caution">
    <text evidence="1">The sequence shown here is derived from an EMBL/GenBank/DDBJ whole genome shotgun (WGS) entry which is preliminary data.</text>
</comment>
<accession>A0A0C2N4N1</accession>
<organism evidence="1 2">
    <name type="scientific">Thelohanellus kitauei</name>
    <name type="common">Myxosporean</name>
    <dbReference type="NCBI Taxonomy" id="669202"/>
    <lineage>
        <taxon>Eukaryota</taxon>
        <taxon>Metazoa</taxon>
        <taxon>Cnidaria</taxon>
        <taxon>Myxozoa</taxon>
        <taxon>Myxosporea</taxon>
        <taxon>Bivalvulida</taxon>
        <taxon>Platysporina</taxon>
        <taxon>Myxobolidae</taxon>
        <taxon>Thelohanellus</taxon>
    </lineage>
</organism>
<evidence type="ECO:0000313" key="2">
    <source>
        <dbReference type="Proteomes" id="UP000031668"/>
    </source>
</evidence>
<gene>
    <name evidence="1" type="ORF">RF11_02666</name>
</gene>
<sequence length="106" mass="11907">MNVKCKVGNCRAATTSLRSLKQHVRGAHKWNGKHNFQPTHDTSIESSFKMQTSVKKQPPFELLEVPIGTNLASIDVQTPSLTSINETQNYSTEKTQRIETQLPIDI</sequence>
<reference evidence="1 2" key="1">
    <citation type="journal article" date="2014" name="Genome Biol. Evol.">
        <title>The genome of the myxosporean Thelohanellus kitauei shows adaptations to nutrient acquisition within its fish host.</title>
        <authorList>
            <person name="Yang Y."/>
            <person name="Xiong J."/>
            <person name="Zhou Z."/>
            <person name="Huo F."/>
            <person name="Miao W."/>
            <person name="Ran C."/>
            <person name="Liu Y."/>
            <person name="Zhang J."/>
            <person name="Feng J."/>
            <person name="Wang M."/>
            <person name="Wang M."/>
            <person name="Wang L."/>
            <person name="Yao B."/>
        </authorList>
    </citation>
    <scope>NUCLEOTIDE SEQUENCE [LARGE SCALE GENOMIC DNA]</scope>
    <source>
        <strain evidence="1">Wuqing</strain>
    </source>
</reference>
<name>A0A0C2N4N1_THEKT</name>
<keyword evidence="2" id="KW-1185">Reference proteome</keyword>